<dbReference type="SUPFAM" id="SSF48403">
    <property type="entry name" value="Ankyrin repeat"/>
    <property type="match status" value="1"/>
</dbReference>
<dbReference type="InterPro" id="IPR036770">
    <property type="entry name" value="Ankyrin_rpt-contain_sf"/>
</dbReference>
<dbReference type="Gene3D" id="1.25.40.20">
    <property type="entry name" value="Ankyrin repeat-containing domain"/>
    <property type="match status" value="1"/>
</dbReference>
<dbReference type="Proteomes" id="UP001140560">
    <property type="component" value="Unassembled WGS sequence"/>
</dbReference>
<feature type="repeat" description="ANK" evidence="1">
    <location>
        <begin position="349"/>
        <end position="381"/>
    </location>
</feature>
<dbReference type="OrthoDB" id="4772757at2759"/>
<dbReference type="SMART" id="SM00248">
    <property type="entry name" value="ANK"/>
    <property type="match status" value="2"/>
</dbReference>
<feature type="compositionally biased region" description="Polar residues" evidence="2">
    <location>
        <begin position="1"/>
        <end position="16"/>
    </location>
</feature>
<feature type="compositionally biased region" description="Acidic residues" evidence="2">
    <location>
        <begin position="28"/>
        <end position="37"/>
    </location>
</feature>
<comment type="caution">
    <text evidence="3">The sequence shown here is derived from an EMBL/GenBank/DDBJ whole genome shotgun (WGS) entry which is preliminary data.</text>
</comment>
<dbReference type="AlphaFoldDB" id="A0A9W8YG47"/>
<gene>
    <name evidence="3" type="ORF">N0V83_002339</name>
</gene>
<dbReference type="PROSITE" id="PS50297">
    <property type="entry name" value="ANK_REP_REGION"/>
    <property type="match status" value="1"/>
</dbReference>
<keyword evidence="1" id="KW-0040">ANK repeat</keyword>
<dbReference type="PROSITE" id="PS50088">
    <property type="entry name" value="ANK_REPEAT"/>
    <property type="match status" value="1"/>
</dbReference>
<evidence type="ECO:0000313" key="3">
    <source>
        <dbReference type="EMBL" id="KAJ4375253.1"/>
    </source>
</evidence>
<accession>A0A9W8YG47</accession>
<evidence type="ECO:0008006" key="5">
    <source>
        <dbReference type="Google" id="ProtNLM"/>
    </source>
</evidence>
<protein>
    <recommendedName>
        <fullName evidence="5">Ankyrin repeat protein</fullName>
    </recommendedName>
</protein>
<dbReference type="EMBL" id="JAPEUY010000003">
    <property type="protein sequence ID" value="KAJ4375253.1"/>
    <property type="molecule type" value="Genomic_DNA"/>
</dbReference>
<evidence type="ECO:0000256" key="2">
    <source>
        <dbReference type="SAM" id="MobiDB-lite"/>
    </source>
</evidence>
<dbReference type="Pfam" id="PF00023">
    <property type="entry name" value="Ank"/>
    <property type="match status" value="1"/>
</dbReference>
<keyword evidence="4" id="KW-1185">Reference proteome</keyword>
<dbReference type="InterPro" id="IPR002110">
    <property type="entry name" value="Ankyrin_rpt"/>
</dbReference>
<organism evidence="3 4">
    <name type="scientific">Neocucurbitaria cava</name>
    <dbReference type="NCBI Taxonomy" id="798079"/>
    <lineage>
        <taxon>Eukaryota</taxon>
        <taxon>Fungi</taxon>
        <taxon>Dikarya</taxon>
        <taxon>Ascomycota</taxon>
        <taxon>Pezizomycotina</taxon>
        <taxon>Dothideomycetes</taxon>
        <taxon>Pleosporomycetidae</taxon>
        <taxon>Pleosporales</taxon>
        <taxon>Pleosporineae</taxon>
        <taxon>Cucurbitariaceae</taxon>
        <taxon>Neocucurbitaria</taxon>
    </lineage>
</organism>
<evidence type="ECO:0000313" key="4">
    <source>
        <dbReference type="Proteomes" id="UP001140560"/>
    </source>
</evidence>
<sequence>MPQHTPQITTLEQSPSHGHEKHTFEVELTPEPDDDELPLQPSQSTVDIEEEKQRRLTIPRLGQNEADRRWYKEEFIRHNKNVTMKNFFAKSVDNALNALSRNYVRATRMHPWEILGRQPLAAYQGESNTALLQKHLDQFLEYRMNGLYGAPNDLPNLITRIVDFMASVSDGLSSTTREQWTQAAAHTVSRYCSALTFATEPTPEMKEDLAGIAVDVEALAAAVVLGDQDLYGRLRFPSELLDHAESCEKDEYRDVFLGAWGRFEHNSMSLSDRKSESLKEIISLFLEKGDFERDTINAGQLKNGSFDSIHKIRKRSLLHIAVWRSDLDLVHAVLDAGARPDGVRMEGGELTYPLISAARGGQMDVVRVLMARGADPEAGDRETRGKRTTLAGLKKGSEMYREISKAISEKHRPKKPWLAGDEV</sequence>
<proteinExistence type="predicted"/>
<name>A0A9W8YG47_9PLEO</name>
<feature type="region of interest" description="Disordered" evidence="2">
    <location>
        <begin position="1"/>
        <end position="53"/>
    </location>
</feature>
<evidence type="ECO:0000256" key="1">
    <source>
        <dbReference type="PROSITE-ProRule" id="PRU00023"/>
    </source>
</evidence>
<reference evidence="3" key="1">
    <citation type="submission" date="2022-10" db="EMBL/GenBank/DDBJ databases">
        <title>Tapping the CABI collections for fungal endophytes: first genome assemblies for Collariella, Neodidymelliopsis, Ascochyta clinopodiicola, Didymella pomorum, Didymosphaeria variabile, Neocosmospora piperis and Neocucurbitaria cava.</title>
        <authorList>
            <person name="Hill R."/>
        </authorList>
    </citation>
    <scope>NUCLEOTIDE SEQUENCE</scope>
    <source>
        <strain evidence="3">IMI 356814</strain>
    </source>
</reference>